<dbReference type="Pfam" id="PF02777">
    <property type="entry name" value="Sod_Fe_C"/>
    <property type="match status" value="2"/>
</dbReference>
<dbReference type="PANTHER" id="PTHR43595">
    <property type="entry name" value="37S RIBOSOMAL PROTEIN S26, MITOCHONDRIAL"/>
    <property type="match status" value="1"/>
</dbReference>
<gene>
    <name evidence="3" type="ORF">PMZ80_004582</name>
</gene>
<protein>
    <recommendedName>
        <fullName evidence="2">Manganese/iron superoxide dismutase C-terminal domain-containing protein</fullName>
    </recommendedName>
</protein>
<dbReference type="EMBL" id="JAVHJV010000004">
    <property type="protein sequence ID" value="KAK5943574.1"/>
    <property type="molecule type" value="Genomic_DNA"/>
</dbReference>
<dbReference type="InterPro" id="IPR036314">
    <property type="entry name" value="SOD_C_sf"/>
</dbReference>
<keyword evidence="4" id="KW-1185">Reference proteome</keyword>
<comment type="caution">
    <text evidence="3">The sequence shown here is derived from an EMBL/GenBank/DDBJ whole genome shotgun (WGS) entry which is preliminary data.</text>
</comment>
<dbReference type="PANTHER" id="PTHR43595:SF2">
    <property type="entry name" value="SMALL RIBOSOMAL SUBUNIT PROTEIN MS42"/>
    <property type="match status" value="1"/>
</dbReference>
<dbReference type="InterPro" id="IPR036324">
    <property type="entry name" value="Mn/Fe_SOD_N_sf"/>
</dbReference>
<evidence type="ECO:0000256" key="1">
    <source>
        <dbReference type="ARBA" id="ARBA00037226"/>
    </source>
</evidence>
<accession>A0ABR0RSI6</accession>
<organism evidence="3 4">
    <name type="scientific">Knufia obscura</name>
    <dbReference type="NCBI Taxonomy" id="1635080"/>
    <lineage>
        <taxon>Eukaryota</taxon>
        <taxon>Fungi</taxon>
        <taxon>Dikarya</taxon>
        <taxon>Ascomycota</taxon>
        <taxon>Pezizomycotina</taxon>
        <taxon>Eurotiomycetes</taxon>
        <taxon>Chaetothyriomycetidae</taxon>
        <taxon>Chaetothyriales</taxon>
        <taxon>Trichomeriaceae</taxon>
        <taxon>Knufia</taxon>
    </lineage>
</organism>
<comment type="function">
    <text evidence="1">Component of the mitochondrial ribosome (mitoribosome), a dedicated translation machinery responsible for the synthesis of mitochondrial genome-encoded proteins, including at least some of the essential transmembrane subunits of the mitochondrial respiratory chain. The mitoribosomes are attached to the mitochondrial inner membrane and translation products are cotranslationally integrated into the membrane.</text>
</comment>
<dbReference type="Gene3D" id="3.55.40.20">
    <property type="entry name" value="Iron/manganese superoxide dismutase, C-terminal domain"/>
    <property type="match status" value="1"/>
</dbReference>
<sequence>MILRRIARPQAIAKQFEKISSPAILQQCRFKHSVPPLGGPNNEKGEYFSEHGVPGFLSPKTYRQAWKQYQQHLVDQLDELTVGSEYEHKNPHVIHTQMSRQPQYAYLYNISAMACFNHLWWEGISDVKKSVPENLRKDIEESFHSMDSLRNEMLESADAMFGNGFVWLMKESVGQAGVGMHSNLRILCTYNAGSPYAEAWKMKQDKESSTGLNVQERNNIQMNRPQNTVGSFGRYSQQGKDGSISSNSLQAIPLLCLNTWQHMWIPDYGILGKRSYLGAWWDRIDWDVVYQRYNHASRTAGMAGNGYPYRR</sequence>
<dbReference type="InterPro" id="IPR019832">
    <property type="entry name" value="Mn/Fe_SOD_C"/>
</dbReference>
<reference evidence="3 4" key="1">
    <citation type="journal article" date="2023" name="Res Sq">
        <title>Genomic and morphological characterization of Knufia obscura isolated from the Mars 2020 spacecraft assembly facility.</title>
        <authorList>
            <person name="Chander A.M."/>
            <person name="Teixeira M.M."/>
            <person name="Singh N.K."/>
            <person name="Williams M.P."/>
            <person name="Parker C.W."/>
            <person name="Leo P."/>
            <person name="Stajich J.E."/>
            <person name="Torok T."/>
            <person name="Tighe S."/>
            <person name="Mason C.E."/>
            <person name="Venkateswaran K."/>
        </authorList>
    </citation>
    <scope>NUCLEOTIDE SEQUENCE [LARGE SCALE GENOMIC DNA]</scope>
    <source>
        <strain evidence="3 4">CCFEE 5817</strain>
    </source>
</reference>
<dbReference type="Proteomes" id="UP001334248">
    <property type="component" value="Unassembled WGS sequence"/>
</dbReference>
<dbReference type="SUPFAM" id="SSF54719">
    <property type="entry name" value="Fe,Mn superoxide dismutase (SOD), C-terminal domain"/>
    <property type="match status" value="1"/>
</dbReference>
<evidence type="ECO:0000313" key="3">
    <source>
        <dbReference type="EMBL" id="KAK5943574.1"/>
    </source>
</evidence>
<proteinExistence type="predicted"/>
<feature type="domain" description="Manganese/iron superoxide dismutase C-terminal" evidence="2">
    <location>
        <begin position="245"/>
        <end position="292"/>
    </location>
</feature>
<evidence type="ECO:0000313" key="4">
    <source>
        <dbReference type="Proteomes" id="UP001334248"/>
    </source>
</evidence>
<name>A0ABR0RSI6_9EURO</name>
<dbReference type="SUPFAM" id="SSF46609">
    <property type="entry name" value="Fe,Mn superoxide dismutase (SOD), N-terminal domain"/>
    <property type="match status" value="1"/>
</dbReference>
<feature type="domain" description="Manganese/iron superoxide dismutase C-terminal" evidence="2">
    <location>
        <begin position="134"/>
        <end position="196"/>
    </location>
</feature>
<evidence type="ECO:0000259" key="2">
    <source>
        <dbReference type="Pfam" id="PF02777"/>
    </source>
</evidence>
<dbReference type="RefSeq" id="XP_064731664.1">
    <property type="nucleotide sequence ID" value="XM_064873006.1"/>
</dbReference>
<dbReference type="GeneID" id="89998031"/>